<dbReference type="Gene3D" id="3.40.50.150">
    <property type="entry name" value="Vaccinia Virus protein VP39"/>
    <property type="match status" value="1"/>
</dbReference>
<proteinExistence type="predicted"/>
<protein>
    <recommendedName>
        <fullName evidence="1">Methyltransferase domain-containing protein</fullName>
    </recommendedName>
</protein>
<dbReference type="AlphaFoldDB" id="A0A9P7TVF6"/>
<keyword evidence="3" id="KW-1185">Reference proteome</keyword>
<dbReference type="InterPro" id="IPR025714">
    <property type="entry name" value="Methyltranfer_dom"/>
</dbReference>
<dbReference type="EMBL" id="SRQM01000135">
    <property type="protein sequence ID" value="KAG6117509.1"/>
    <property type="molecule type" value="Genomic_DNA"/>
</dbReference>
<organism evidence="2 3">
    <name type="scientific">Claviceps humidiphila</name>
    <dbReference type="NCBI Taxonomy" id="1294629"/>
    <lineage>
        <taxon>Eukaryota</taxon>
        <taxon>Fungi</taxon>
        <taxon>Dikarya</taxon>
        <taxon>Ascomycota</taxon>
        <taxon>Pezizomycotina</taxon>
        <taxon>Sordariomycetes</taxon>
        <taxon>Hypocreomycetidae</taxon>
        <taxon>Hypocreales</taxon>
        <taxon>Clavicipitaceae</taxon>
        <taxon>Claviceps</taxon>
    </lineage>
</organism>
<evidence type="ECO:0000259" key="1">
    <source>
        <dbReference type="Pfam" id="PF13847"/>
    </source>
</evidence>
<dbReference type="InterPro" id="IPR053173">
    <property type="entry name" value="SAM-binding_MTase"/>
</dbReference>
<evidence type="ECO:0000313" key="2">
    <source>
        <dbReference type="EMBL" id="KAG6117509.1"/>
    </source>
</evidence>
<accession>A0A9P7TVF6</accession>
<sequence>MTIISKSPQQEVTQIFNSYIAACSIGAAWEVGLLEKVRTLKSIDINDFAAEQNLDQRSTHGLVSALATASVLQREGNNAIPGRLLEDAYRNKSLFHWLSLGSGSLFTRMQYVLRNENRQGLQDTRDSAAIAYACREANAQFIDKVFLDAVESSGCNFTSLLDLGSGSGERLMQILHRFPNSTAIGVDIAGPAIEVARAEAQRRGYGDRITFAVGDARKLEYQDEFAQVDIITSFLMGHDFWPRDNCIASLQMLRKAFPKVQRFFLCDTMRILLDSAETRHAVTENDVPIFALGFEFGHALMDVTLPTVEDWEGVFEAGGWRCIKQHHMMPPSLTVLFELEPLEQC</sequence>
<dbReference type="Gene3D" id="1.10.10.10">
    <property type="entry name" value="Winged helix-like DNA-binding domain superfamily/Winged helix DNA-binding domain"/>
    <property type="match status" value="1"/>
</dbReference>
<reference evidence="2 3" key="1">
    <citation type="journal article" date="2020" name="bioRxiv">
        <title>Whole genome comparisons of ergot fungi reveals the divergence and evolution of species within the genus Claviceps are the result of varying mechanisms driving genome evolution and host range expansion.</title>
        <authorList>
            <person name="Wyka S.A."/>
            <person name="Mondo S.J."/>
            <person name="Liu M."/>
            <person name="Dettman J."/>
            <person name="Nalam V."/>
            <person name="Broders K.D."/>
        </authorList>
    </citation>
    <scope>NUCLEOTIDE SEQUENCE [LARGE SCALE GENOMIC DNA]</scope>
    <source>
        <strain evidence="2 3">LM576</strain>
    </source>
</reference>
<dbReference type="Pfam" id="PF13847">
    <property type="entry name" value="Methyltransf_31"/>
    <property type="match status" value="1"/>
</dbReference>
<gene>
    <name evidence="2" type="ORF">E4U13_000998</name>
</gene>
<feature type="domain" description="Methyltransferase" evidence="1">
    <location>
        <begin position="159"/>
        <end position="248"/>
    </location>
</feature>
<dbReference type="Proteomes" id="UP000732380">
    <property type="component" value="Unassembled WGS sequence"/>
</dbReference>
<dbReference type="SUPFAM" id="SSF53335">
    <property type="entry name" value="S-adenosyl-L-methionine-dependent methyltransferases"/>
    <property type="match status" value="1"/>
</dbReference>
<dbReference type="PANTHER" id="PTHR45128">
    <property type="entry name" value="METHYLTRANSFERASE TYPE 11"/>
    <property type="match status" value="1"/>
</dbReference>
<dbReference type="InterPro" id="IPR036388">
    <property type="entry name" value="WH-like_DNA-bd_sf"/>
</dbReference>
<name>A0A9P7TVF6_9HYPO</name>
<dbReference type="CDD" id="cd02440">
    <property type="entry name" value="AdoMet_MTases"/>
    <property type="match status" value="1"/>
</dbReference>
<evidence type="ECO:0000313" key="3">
    <source>
        <dbReference type="Proteomes" id="UP000732380"/>
    </source>
</evidence>
<comment type="caution">
    <text evidence="2">The sequence shown here is derived from an EMBL/GenBank/DDBJ whole genome shotgun (WGS) entry which is preliminary data.</text>
</comment>
<dbReference type="InterPro" id="IPR029063">
    <property type="entry name" value="SAM-dependent_MTases_sf"/>
</dbReference>